<reference evidence="3 4" key="1">
    <citation type="journal article" date="2014" name="PLoS Genet.">
        <title>Phylogenetically driven sequencing of extremely halophilic archaea reveals strategies for static and dynamic osmo-response.</title>
        <authorList>
            <person name="Becker E.A."/>
            <person name="Seitzer P.M."/>
            <person name="Tritt A."/>
            <person name="Larsen D."/>
            <person name="Krusor M."/>
            <person name="Yao A.I."/>
            <person name="Wu D."/>
            <person name="Madern D."/>
            <person name="Eisen J.A."/>
            <person name="Darling A.E."/>
            <person name="Facciotti M.T."/>
        </authorList>
    </citation>
    <scope>NUCLEOTIDE SEQUENCE [LARGE SCALE GENOMIC DNA]</scope>
    <source>
        <strain evidence="3 4">ATCC BAA-1512</strain>
    </source>
</reference>
<keyword evidence="4" id="KW-1185">Reference proteome</keyword>
<dbReference type="Pfam" id="PF04659">
    <property type="entry name" value="Arch_fla_DE"/>
    <property type="match status" value="1"/>
</dbReference>
<dbReference type="AlphaFoldDB" id="M0IQ06"/>
<feature type="region of interest" description="Disordered" evidence="1">
    <location>
        <begin position="116"/>
        <end position="135"/>
    </location>
</feature>
<accession>M0IQ06</accession>
<dbReference type="OrthoDB" id="121879at2157"/>
<sequence>MPLDPRRYDVNELRHAAHGRTEAEFDWIDGPIDEEWHEVASKRLAAAAAHVAPDGRPYLETIPHTPRAEQTLLDWCGYLVEALGSKGALDVLSYYRRIEWLGDDACETARSRILSLAPNTEPTAGDGDEGGPTEEHHIRSLSYVLRLASLHDD</sequence>
<comment type="caution">
    <text evidence="3">The sequence shown here is derived from an EMBL/GenBank/DDBJ whole genome shotgun (WGS) entry which is preliminary data.</text>
</comment>
<dbReference type="InterPro" id="IPR006752">
    <property type="entry name" value="Arch_fla_DE"/>
</dbReference>
<evidence type="ECO:0000313" key="4">
    <source>
        <dbReference type="Proteomes" id="UP000011550"/>
    </source>
</evidence>
<feature type="domain" description="Archaeal flagella protein FlaD/E" evidence="2">
    <location>
        <begin position="55"/>
        <end position="148"/>
    </location>
</feature>
<proteinExistence type="predicted"/>
<evidence type="ECO:0000313" key="3">
    <source>
        <dbReference type="EMBL" id="ELZ98112.1"/>
    </source>
</evidence>
<gene>
    <name evidence="3" type="ORF">C440_02653</name>
</gene>
<dbReference type="GO" id="GO:0097588">
    <property type="term" value="P:archaeal or bacterial-type flagellum-dependent cell motility"/>
    <property type="evidence" value="ECO:0007669"/>
    <property type="project" value="InterPro"/>
</dbReference>
<dbReference type="RefSeq" id="WP_008317990.1">
    <property type="nucleotide sequence ID" value="NZ_AOLN01000004.1"/>
</dbReference>
<dbReference type="EMBL" id="AOLN01000004">
    <property type="protein sequence ID" value="ELZ98112.1"/>
    <property type="molecule type" value="Genomic_DNA"/>
</dbReference>
<protein>
    <submittedName>
        <fullName evidence="3">Fla cluster protein flaD</fullName>
    </submittedName>
</protein>
<dbReference type="Proteomes" id="UP000011550">
    <property type="component" value="Unassembled WGS sequence"/>
</dbReference>
<evidence type="ECO:0000259" key="2">
    <source>
        <dbReference type="Pfam" id="PF04659"/>
    </source>
</evidence>
<name>M0IQ06_9EURY</name>
<evidence type="ECO:0000256" key="1">
    <source>
        <dbReference type="SAM" id="MobiDB-lite"/>
    </source>
</evidence>
<dbReference type="PATRIC" id="fig|662479.7.peg.544"/>
<organism evidence="3 4">
    <name type="scientific">Haloferax mucosum ATCC BAA-1512</name>
    <dbReference type="NCBI Taxonomy" id="662479"/>
    <lineage>
        <taxon>Archaea</taxon>
        <taxon>Methanobacteriati</taxon>
        <taxon>Methanobacteriota</taxon>
        <taxon>Stenosarchaea group</taxon>
        <taxon>Halobacteria</taxon>
        <taxon>Halobacteriales</taxon>
        <taxon>Haloferacaceae</taxon>
        <taxon>Haloferax</taxon>
    </lineage>
</organism>